<feature type="transmembrane region" description="Helical" evidence="2">
    <location>
        <begin position="593"/>
        <end position="615"/>
    </location>
</feature>
<dbReference type="InterPro" id="IPR000727">
    <property type="entry name" value="T_SNARE_dom"/>
</dbReference>
<dbReference type="CDD" id="cd15852">
    <property type="entry name" value="SNARE_Syntaxin8"/>
    <property type="match status" value="1"/>
</dbReference>
<keyword evidence="2" id="KW-0812">Transmembrane</keyword>
<keyword evidence="2" id="KW-0472">Membrane</keyword>
<dbReference type="PROSITE" id="PS50192">
    <property type="entry name" value="T_SNARE"/>
    <property type="match status" value="1"/>
</dbReference>
<proteinExistence type="predicted"/>
<dbReference type="PANTHER" id="PTHR21261:SF15">
    <property type="entry name" value="BEATEN PATH IIIA, ISOFORM D-RELATED"/>
    <property type="match status" value="1"/>
</dbReference>
<feature type="transmembrane region" description="Helical" evidence="2">
    <location>
        <begin position="221"/>
        <end position="245"/>
    </location>
</feature>
<dbReference type="Gene3D" id="1.20.5.110">
    <property type="match status" value="1"/>
</dbReference>
<dbReference type="SMART" id="SM00397">
    <property type="entry name" value="t_SNARE"/>
    <property type="match status" value="1"/>
</dbReference>
<dbReference type="PANTHER" id="PTHR21261">
    <property type="entry name" value="BEAT PROTEIN"/>
    <property type="match status" value="1"/>
</dbReference>
<dbReference type="AlphaFoldDB" id="A0A9D4PAR7"/>
<sequence length="618" mass="71945">MGSITDEWLKDAESIDEFADQLMHKINQRNQYPTNTAAFAKSDLYIKDLFRKFQRKVGQLQETLNQLAATNKLTQREKERRQRLVDQFNDRYKKIETFLQNPVTDKRNTLFNYDNSESTQAPTVSWNDGLNASDASSSHQFENVSKMKEIQRNMKQEQDQNIDTLGDIISRQKYLAQEIDSELNIQNEILEDIGEAMDDNNERLLRNTRNIRFVSRESGTCAYWTIIILLLIAILVVNCLSLRIVKFDVPAAISNGSHAILYCDYDLENSELYSVKFYKDYIEFYRYLPKEDYPKQSFNLDGIHLDHRKSNATHVILHHTDLNSDGLYGCEVSTEGPAFATRKNEKLMKIYVLPKETLTINGSCDYYRIDEYVNFECISGKGWPQLKLNWFINDLPAPKEFLLSSKPTIDSSTGLIQTKLGLNFQVNHKYFQHDSLRIRCQASLMFVYELKTVEYLIDGSKQTKSSARSYTSAQINSKEMPIISGIRDKYNVNDIVNLNCSTTVLNAQLSWFINGKKVNNSYLTKNENRLNGEIILNLRFTMEKRYFQTEEIELQCTVYCLKMIADFQEQVIIRTFNSEYLLSQNSSCSSSILGLHHFNCLCCFISIFFLLRYWLRFL</sequence>
<dbReference type="Proteomes" id="UP000828236">
    <property type="component" value="Unassembled WGS sequence"/>
</dbReference>
<dbReference type="FunFam" id="2.60.40.10:FF:000437">
    <property type="entry name" value="Beat-IIIc, isoform A"/>
    <property type="match status" value="1"/>
</dbReference>
<organism evidence="4">
    <name type="scientific">Dermatophagoides farinae</name>
    <name type="common">American house dust mite</name>
    <dbReference type="NCBI Taxonomy" id="6954"/>
    <lineage>
        <taxon>Eukaryota</taxon>
        <taxon>Metazoa</taxon>
        <taxon>Ecdysozoa</taxon>
        <taxon>Arthropoda</taxon>
        <taxon>Chelicerata</taxon>
        <taxon>Arachnida</taxon>
        <taxon>Acari</taxon>
        <taxon>Acariformes</taxon>
        <taxon>Sarcoptiformes</taxon>
        <taxon>Astigmata</taxon>
        <taxon>Psoroptidia</taxon>
        <taxon>Analgoidea</taxon>
        <taxon>Pyroglyphidae</taxon>
        <taxon>Dermatophagoidinae</taxon>
        <taxon>Dermatophagoides</taxon>
    </lineage>
</organism>
<name>A0A9D4PAR7_DERFA</name>
<feature type="coiled-coil region" evidence="1">
    <location>
        <begin position="50"/>
        <end position="77"/>
    </location>
</feature>
<dbReference type="EMBL" id="SDOV01000001">
    <property type="protein sequence ID" value="KAH7646385.1"/>
    <property type="molecule type" value="Genomic_DNA"/>
</dbReference>
<evidence type="ECO:0000259" key="3">
    <source>
        <dbReference type="PROSITE" id="PS50192"/>
    </source>
</evidence>
<protein>
    <recommendedName>
        <fullName evidence="3">t-SNARE coiled-coil homology domain-containing protein</fullName>
    </recommendedName>
</protein>
<evidence type="ECO:0000256" key="2">
    <source>
        <dbReference type="SAM" id="Phobius"/>
    </source>
</evidence>
<reference evidence="4" key="1">
    <citation type="submission" date="2020-06" db="EMBL/GenBank/DDBJ databases">
        <authorList>
            <person name="Ji K."/>
            <person name="Li J."/>
        </authorList>
    </citation>
    <scope>NUCLEOTIDE SEQUENCE</scope>
    <source>
        <strain evidence="4">JKM2019</strain>
        <tissue evidence="4">Whole body</tissue>
    </source>
</reference>
<comment type="caution">
    <text evidence="4">The sequence shown here is derived from an EMBL/GenBank/DDBJ whole genome shotgun (WGS) entry which is preliminary data.</text>
</comment>
<evidence type="ECO:0000256" key="1">
    <source>
        <dbReference type="SAM" id="Coils"/>
    </source>
</evidence>
<gene>
    <name evidence="4" type="ORF">HUG17_1923</name>
</gene>
<dbReference type="SUPFAM" id="SSF58038">
    <property type="entry name" value="SNARE fusion complex"/>
    <property type="match status" value="1"/>
</dbReference>
<dbReference type="InterPro" id="IPR041875">
    <property type="entry name" value="Syntaxin-8_SNARE"/>
</dbReference>
<reference evidence="4" key="2">
    <citation type="journal article" date="2021" name="World Allergy Organ. J.">
        <title>Chromosome-level assembly of Dermatophagoides farinae genome and transcriptome reveals two novel allergens Der f 37 and Der f 39.</title>
        <authorList>
            <person name="Chen J."/>
            <person name="Cai Z."/>
            <person name="Fan D."/>
            <person name="Hu J."/>
            <person name="Hou Y."/>
            <person name="He Y."/>
            <person name="Zhang Z."/>
            <person name="Zhao Z."/>
            <person name="Gao P."/>
            <person name="Hu W."/>
            <person name="Sun J."/>
            <person name="Li J."/>
            <person name="Ji K."/>
        </authorList>
    </citation>
    <scope>NUCLEOTIDE SEQUENCE</scope>
    <source>
        <strain evidence="4">JKM2019</strain>
    </source>
</reference>
<accession>A0A9D4PAR7</accession>
<evidence type="ECO:0000313" key="4">
    <source>
        <dbReference type="EMBL" id="KAH7646385.1"/>
    </source>
</evidence>
<keyword evidence="1" id="KW-0175">Coiled coil</keyword>
<feature type="domain" description="T-SNARE coiled-coil homology" evidence="3">
    <location>
        <begin position="152"/>
        <end position="214"/>
    </location>
</feature>
<keyword evidence="2" id="KW-1133">Transmembrane helix</keyword>